<keyword evidence="3" id="KW-0410">Iron transport</keyword>
<evidence type="ECO:0000313" key="11">
    <source>
        <dbReference type="EMBL" id="SVC91816.1"/>
    </source>
</evidence>
<keyword evidence="9" id="KW-0998">Cell outer membrane</keyword>
<evidence type="ECO:0000256" key="9">
    <source>
        <dbReference type="ARBA" id="ARBA00023237"/>
    </source>
</evidence>
<evidence type="ECO:0000256" key="6">
    <source>
        <dbReference type="ARBA" id="ARBA00023065"/>
    </source>
</evidence>
<dbReference type="Gene3D" id="2.40.170.20">
    <property type="entry name" value="TonB-dependent receptor, beta-barrel domain"/>
    <property type="match status" value="1"/>
</dbReference>
<organism evidence="11">
    <name type="scientific">marine metagenome</name>
    <dbReference type="NCBI Taxonomy" id="408172"/>
    <lineage>
        <taxon>unclassified sequences</taxon>
        <taxon>metagenomes</taxon>
        <taxon>ecological metagenomes</taxon>
    </lineage>
</organism>
<evidence type="ECO:0000256" key="7">
    <source>
        <dbReference type="ARBA" id="ARBA00023077"/>
    </source>
</evidence>
<evidence type="ECO:0000256" key="2">
    <source>
        <dbReference type="ARBA" id="ARBA00022448"/>
    </source>
</evidence>
<keyword evidence="8" id="KW-0472">Membrane</keyword>
<dbReference type="EMBL" id="UINC01118587">
    <property type="protein sequence ID" value="SVC91816.1"/>
    <property type="molecule type" value="Genomic_DNA"/>
</dbReference>
<dbReference type="InterPro" id="IPR039426">
    <property type="entry name" value="TonB-dep_rcpt-like"/>
</dbReference>
<dbReference type="PANTHER" id="PTHR32552:SF81">
    <property type="entry name" value="TONB-DEPENDENT OUTER MEMBRANE RECEPTOR"/>
    <property type="match status" value="1"/>
</dbReference>
<evidence type="ECO:0000256" key="4">
    <source>
        <dbReference type="ARBA" id="ARBA00022692"/>
    </source>
</evidence>
<proteinExistence type="predicted"/>
<keyword evidence="7" id="KW-0798">TonB box</keyword>
<dbReference type="AlphaFoldDB" id="A0A382R2A6"/>
<sequence>MAFRDFLNLSLVRIRTAVSCLLAGILIVPAQLPAQSVLMEEVVVTAQKREQDIQDVGISVTAFSGEQMSALGFGQSIDVARMTPGMHIGGSIAGQNVQFTIRGVTQNDFGDAVESPISVYLDEGYIALGQGQTFSLFDIERVEIAKGPQSTLFGRNANGGVIQYLTRKPTREAEAYGEVTFGDYDQFKFESAISGPLTDTLSARAAVMYSRFDEILKNNYTA</sequence>
<keyword evidence="5" id="KW-0408">Iron</keyword>
<evidence type="ECO:0000256" key="3">
    <source>
        <dbReference type="ARBA" id="ARBA00022496"/>
    </source>
</evidence>
<dbReference type="GO" id="GO:0009279">
    <property type="term" value="C:cell outer membrane"/>
    <property type="evidence" value="ECO:0007669"/>
    <property type="project" value="UniProtKB-SubCell"/>
</dbReference>
<dbReference type="PROSITE" id="PS52016">
    <property type="entry name" value="TONB_DEPENDENT_REC_3"/>
    <property type="match status" value="1"/>
</dbReference>
<dbReference type="SUPFAM" id="SSF56935">
    <property type="entry name" value="Porins"/>
    <property type="match status" value="1"/>
</dbReference>
<evidence type="ECO:0000256" key="8">
    <source>
        <dbReference type="ARBA" id="ARBA00023136"/>
    </source>
</evidence>
<comment type="subcellular location">
    <subcellularLocation>
        <location evidence="1">Cell outer membrane</location>
        <topology evidence="1">Multi-pass membrane protein</topology>
    </subcellularLocation>
</comment>
<evidence type="ECO:0000259" key="10">
    <source>
        <dbReference type="Pfam" id="PF07715"/>
    </source>
</evidence>
<accession>A0A382R2A6</accession>
<protein>
    <recommendedName>
        <fullName evidence="10">TonB-dependent receptor plug domain-containing protein</fullName>
    </recommendedName>
</protein>
<dbReference type="GO" id="GO:0006826">
    <property type="term" value="P:iron ion transport"/>
    <property type="evidence" value="ECO:0007669"/>
    <property type="project" value="UniProtKB-KW"/>
</dbReference>
<reference evidence="11" key="1">
    <citation type="submission" date="2018-05" db="EMBL/GenBank/DDBJ databases">
        <authorList>
            <person name="Lanie J.A."/>
            <person name="Ng W.-L."/>
            <person name="Kazmierczak K.M."/>
            <person name="Andrzejewski T.M."/>
            <person name="Davidsen T.M."/>
            <person name="Wayne K.J."/>
            <person name="Tettelin H."/>
            <person name="Glass J.I."/>
            <person name="Rusch D."/>
            <person name="Podicherti R."/>
            <person name="Tsui H.-C.T."/>
            <person name="Winkler M.E."/>
        </authorList>
    </citation>
    <scope>NUCLEOTIDE SEQUENCE</scope>
</reference>
<dbReference type="PANTHER" id="PTHR32552">
    <property type="entry name" value="FERRICHROME IRON RECEPTOR-RELATED"/>
    <property type="match status" value="1"/>
</dbReference>
<dbReference type="InterPro" id="IPR012910">
    <property type="entry name" value="Plug_dom"/>
</dbReference>
<feature type="domain" description="TonB-dependent receptor plug" evidence="10">
    <location>
        <begin position="53"/>
        <end position="161"/>
    </location>
</feature>
<dbReference type="InterPro" id="IPR036942">
    <property type="entry name" value="Beta-barrel_TonB_sf"/>
</dbReference>
<evidence type="ECO:0000256" key="1">
    <source>
        <dbReference type="ARBA" id="ARBA00004571"/>
    </source>
</evidence>
<dbReference type="Pfam" id="PF07715">
    <property type="entry name" value="Plug"/>
    <property type="match status" value="1"/>
</dbReference>
<keyword evidence="6" id="KW-0406">Ion transport</keyword>
<keyword evidence="4" id="KW-0812">Transmembrane</keyword>
<evidence type="ECO:0000256" key="5">
    <source>
        <dbReference type="ARBA" id="ARBA00023004"/>
    </source>
</evidence>
<name>A0A382R2A6_9ZZZZ</name>
<keyword evidence="2" id="KW-0813">Transport</keyword>
<gene>
    <name evidence="11" type="ORF">METZ01_LOCUS344670</name>
</gene>
<feature type="non-terminal residue" evidence="11">
    <location>
        <position position="222"/>
    </location>
</feature>